<dbReference type="EMBL" id="JAPEVB010000007">
    <property type="protein sequence ID" value="KAJ4385592.1"/>
    <property type="molecule type" value="Genomic_DNA"/>
</dbReference>
<keyword evidence="1" id="KW-0812">Transmembrane</keyword>
<evidence type="ECO:0000313" key="4">
    <source>
        <dbReference type="Proteomes" id="UP001140453"/>
    </source>
</evidence>
<feature type="domain" description="SGNH hydrolase-type esterase" evidence="2">
    <location>
        <begin position="124"/>
        <end position="322"/>
    </location>
</feature>
<dbReference type="PANTHER" id="PTHR30383">
    <property type="entry name" value="THIOESTERASE 1/PROTEASE 1/LYSOPHOSPHOLIPASE L1"/>
    <property type="match status" value="1"/>
</dbReference>
<comment type="caution">
    <text evidence="3">The sequence shown here is derived from an EMBL/GenBank/DDBJ whole genome shotgun (WGS) entry which is preliminary data.</text>
</comment>
<dbReference type="InterPro" id="IPR051532">
    <property type="entry name" value="Ester_Hydrolysis_Enzymes"/>
</dbReference>
<dbReference type="CDD" id="cd01833">
    <property type="entry name" value="XynB_like"/>
    <property type="match status" value="1"/>
</dbReference>
<accession>A0A9W8YI66</accession>
<sequence>MGVEQSLPSPPPAAAQAQLSTQTHEDTHSLSSLNSYTRELEKQTPFEPSTPTFQFNPKHWSLKKKIFAFVGALLTLTAIVIAIAVPLTRGAHHTKPTSAATPLFVNPPDTALIASNTPLHIMPLGASITYGYLSTDGNGYREDLLGLLNRGGNTAVKYVGFRQNGTMTNNFVEGWPGYRIDQVYSKAAQHVPEFLPNVVLLNAGTNDCVQNWNIKNTTKQSTAAPAMTANATIDVGTRMRMLVEDVLAWSPNATVVMSTLILNKNLATNTLVNVANQQFRSVAADLQSAGQRVVLAEMITTAGGPNLTTMADRTHPNDVGYAMMADKWYEALTEAGTKGMIVAPSTVETTS</sequence>
<proteinExistence type="predicted"/>
<gene>
    <name evidence="3" type="ORF">N0V93_010021</name>
</gene>
<dbReference type="OrthoDB" id="6123at2759"/>
<reference evidence="3" key="1">
    <citation type="submission" date="2022-10" db="EMBL/GenBank/DDBJ databases">
        <title>Tapping the CABI collections for fungal endophytes: first genome assemblies for Collariella, Neodidymelliopsis, Ascochyta clinopodiicola, Didymella pomorum, Didymosphaeria variabile, Neocosmospora piperis and Neocucurbitaria cava.</title>
        <authorList>
            <person name="Hill R."/>
        </authorList>
    </citation>
    <scope>NUCLEOTIDE SEQUENCE</scope>
    <source>
        <strain evidence="3">IMI 355082</strain>
    </source>
</reference>
<keyword evidence="1" id="KW-1133">Transmembrane helix</keyword>
<feature type="transmembrane region" description="Helical" evidence="1">
    <location>
        <begin position="66"/>
        <end position="87"/>
    </location>
</feature>
<protein>
    <recommendedName>
        <fullName evidence="2">SGNH hydrolase-type esterase domain-containing protein</fullName>
    </recommendedName>
</protein>
<organism evidence="3 4">
    <name type="scientific">Gnomoniopsis smithogilvyi</name>
    <dbReference type="NCBI Taxonomy" id="1191159"/>
    <lineage>
        <taxon>Eukaryota</taxon>
        <taxon>Fungi</taxon>
        <taxon>Dikarya</taxon>
        <taxon>Ascomycota</taxon>
        <taxon>Pezizomycotina</taxon>
        <taxon>Sordariomycetes</taxon>
        <taxon>Sordariomycetidae</taxon>
        <taxon>Diaporthales</taxon>
        <taxon>Gnomoniaceae</taxon>
        <taxon>Gnomoniopsis</taxon>
    </lineage>
</organism>
<dbReference type="Pfam" id="PF13472">
    <property type="entry name" value="Lipase_GDSL_2"/>
    <property type="match status" value="1"/>
</dbReference>
<keyword evidence="4" id="KW-1185">Reference proteome</keyword>
<evidence type="ECO:0000256" key="1">
    <source>
        <dbReference type="SAM" id="Phobius"/>
    </source>
</evidence>
<evidence type="ECO:0000313" key="3">
    <source>
        <dbReference type="EMBL" id="KAJ4385592.1"/>
    </source>
</evidence>
<dbReference type="GO" id="GO:0004622">
    <property type="term" value="F:phosphatidylcholine lysophospholipase activity"/>
    <property type="evidence" value="ECO:0007669"/>
    <property type="project" value="TreeGrafter"/>
</dbReference>
<dbReference type="AlphaFoldDB" id="A0A9W8YI66"/>
<name>A0A9W8YI66_9PEZI</name>
<keyword evidence="1" id="KW-0472">Membrane</keyword>
<dbReference type="Gene3D" id="3.40.50.1110">
    <property type="entry name" value="SGNH hydrolase"/>
    <property type="match status" value="1"/>
</dbReference>
<dbReference type="PANTHER" id="PTHR30383:SF31">
    <property type="entry name" value="SGNH HYDROLASE-TYPE ESTERASE DOMAIN-CONTAINING PROTEIN-RELATED"/>
    <property type="match status" value="1"/>
</dbReference>
<dbReference type="InterPro" id="IPR013830">
    <property type="entry name" value="SGNH_hydro"/>
</dbReference>
<dbReference type="SUPFAM" id="SSF52266">
    <property type="entry name" value="SGNH hydrolase"/>
    <property type="match status" value="1"/>
</dbReference>
<dbReference type="InterPro" id="IPR036514">
    <property type="entry name" value="SGNH_hydro_sf"/>
</dbReference>
<dbReference type="Proteomes" id="UP001140453">
    <property type="component" value="Unassembled WGS sequence"/>
</dbReference>
<evidence type="ECO:0000259" key="2">
    <source>
        <dbReference type="Pfam" id="PF13472"/>
    </source>
</evidence>